<evidence type="ECO:0000313" key="2">
    <source>
        <dbReference type="Proteomes" id="UP000326780"/>
    </source>
</evidence>
<proteinExistence type="predicted"/>
<name>A0A5Q0M306_VARPD</name>
<organism evidence="1 2">
    <name type="scientific">Variovorax paradoxus</name>
    <dbReference type="NCBI Taxonomy" id="34073"/>
    <lineage>
        <taxon>Bacteria</taxon>
        <taxon>Pseudomonadati</taxon>
        <taxon>Pseudomonadota</taxon>
        <taxon>Betaproteobacteria</taxon>
        <taxon>Burkholderiales</taxon>
        <taxon>Comamonadaceae</taxon>
        <taxon>Variovorax</taxon>
    </lineage>
</organism>
<evidence type="ECO:0000313" key="1">
    <source>
        <dbReference type="EMBL" id="QFZ82855.1"/>
    </source>
</evidence>
<protein>
    <recommendedName>
        <fullName evidence="3">Phage tail assembly chaperone</fullName>
    </recommendedName>
</protein>
<sequence length="116" mass="12958">MPQKLKIAVKPTFIAPVVMRVPGDGQVEEVRFDAVFKRLSKTDNETLQARLDARSLTDRELLDMVLADWKGLEGEDNAPFICTPDNRAAAAEDWPTFEAAIAYSYFEHAYPAAAKN</sequence>
<dbReference type="RefSeq" id="WP_153281650.1">
    <property type="nucleotide sequence ID" value="NZ_CP045644.1"/>
</dbReference>
<evidence type="ECO:0008006" key="3">
    <source>
        <dbReference type="Google" id="ProtNLM"/>
    </source>
</evidence>
<gene>
    <name evidence="1" type="ORF">GFK26_08830</name>
</gene>
<reference evidence="1 2" key="1">
    <citation type="submission" date="2019-10" db="EMBL/GenBank/DDBJ databases">
        <title>Complete genome sequence of Variovorax paradoxus 5C-2.</title>
        <authorList>
            <person name="Gogoleva N.E."/>
            <person name="Balkin A.S."/>
        </authorList>
    </citation>
    <scope>NUCLEOTIDE SEQUENCE [LARGE SCALE GENOMIC DNA]</scope>
    <source>
        <strain evidence="1 2">5C-2</strain>
    </source>
</reference>
<dbReference type="Proteomes" id="UP000326780">
    <property type="component" value="Chromosome"/>
</dbReference>
<dbReference type="AlphaFoldDB" id="A0A5Q0M306"/>
<dbReference type="EMBL" id="CP045644">
    <property type="protein sequence ID" value="QFZ82855.1"/>
    <property type="molecule type" value="Genomic_DNA"/>
</dbReference>
<accession>A0A5Q0M306</accession>